<dbReference type="InterPro" id="IPR049402">
    <property type="entry name" value="DZF_dom_C"/>
</dbReference>
<dbReference type="EMBL" id="CATQJA010002621">
    <property type="protein sequence ID" value="CAJ0573587.1"/>
    <property type="molecule type" value="Genomic_DNA"/>
</dbReference>
<dbReference type="Gene3D" id="1.10.1410.40">
    <property type="match status" value="1"/>
</dbReference>
<comment type="caution">
    <text evidence="9">The sequence shown here is derived from an EMBL/GenBank/DDBJ whole genome shotgun (WGS) entry which is preliminary data.</text>
</comment>
<keyword evidence="3" id="KW-0238">DNA-binding</keyword>
<dbReference type="InterPro" id="IPR043519">
    <property type="entry name" value="NT_sf"/>
</dbReference>
<evidence type="ECO:0000256" key="6">
    <source>
        <dbReference type="ARBA" id="ARBA00023242"/>
    </source>
</evidence>
<dbReference type="InterPro" id="IPR006561">
    <property type="entry name" value="DZF_dom"/>
</dbReference>
<dbReference type="Gene3D" id="3.30.460.10">
    <property type="entry name" value="Beta Polymerase, domain 2"/>
    <property type="match status" value="1"/>
</dbReference>
<evidence type="ECO:0000259" key="8">
    <source>
        <dbReference type="PROSITE" id="PS51703"/>
    </source>
</evidence>
<keyword evidence="10" id="KW-1185">Reference proteome</keyword>
<proteinExistence type="predicted"/>
<evidence type="ECO:0000256" key="2">
    <source>
        <dbReference type="ARBA" id="ARBA00023015"/>
    </source>
</evidence>
<dbReference type="GO" id="GO:0045893">
    <property type="term" value="P:positive regulation of DNA-templated transcription"/>
    <property type="evidence" value="ECO:0007669"/>
    <property type="project" value="TreeGrafter"/>
</dbReference>
<organism evidence="9 10">
    <name type="scientific">Mesorhabditis spiculigera</name>
    <dbReference type="NCBI Taxonomy" id="96644"/>
    <lineage>
        <taxon>Eukaryota</taxon>
        <taxon>Metazoa</taxon>
        <taxon>Ecdysozoa</taxon>
        <taxon>Nematoda</taxon>
        <taxon>Chromadorea</taxon>
        <taxon>Rhabditida</taxon>
        <taxon>Rhabditina</taxon>
        <taxon>Rhabditomorpha</taxon>
        <taxon>Rhabditoidea</taxon>
        <taxon>Rhabditidae</taxon>
        <taxon>Mesorhabditinae</taxon>
        <taxon>Mesorhabditis</taxon>
    </lineage>
</organism>
<dbReference type="Pfam" id="PF20965">
    <property type="entry name" value="DZF_C"/>
    <property type="match status" value="1"/>
</dbReference>
<dbReference type="InterPro" id="IPR052134">
    <property type="entry name" value="ILF2"/>
</dbReference>
<comment type="subcellular location">
    <subcellularLocation>
        <location evidence="1">Nucleus</location>
    </subcellularLocation>
</comment>
<protein>
    <recommendedName>
        <fullName evidence="8">DZF domain-containing protein</fullName>
    </recommendedName>
</protein>
<keyword evidence="4" id="KW-0010">Activator</keyword>
<feature type="domain" description="DZF" evidence="8">
    <location>
        <begin position="93"/>
        <end position="445"/>
    </location>
</feature>
<dbReference type="InterPro" id="IPR049401">
    <property type="entry name" value="DZF_dom_N"/>
</dbReference>
<evidence type="ECO:0000256" key="3">
    <source>
        <dbReference type="ARBA" id="ARBA00023125"/>
    </source>
</evidence>
<dbReference type="PANTHER" id="PTHR46447:SF1">
    <property type="entry name" value="INTERLEUKIN ENHANCER-BINDING FACTOR 2"/>
    <property type="match status" value="1"/>
</dbReference>
<evidence type="ECO:0000313" key="9">
    <source>
        <dbReference type="EMBL" id="CAJ0573587.1"/>
    </source>
</evidence>
<gene>
    <name evidence="9" type="ORF">MSPICULIGERA_LOCUS11941</name>
</gene>
<accession>A0AA36G5H9</accession>
<dbReference type="GO" id="GO:0071013">
    <property type="term" value="C:catalytic step 2 spliceosome"/>
    <property type="evidence" value="ECO:0007669"/>
    <property type="project" value="TreeGrafter"/>
</dbReference>
<dbReference type="Pfam" id="PF07528">
    <property type="entry name" value="DZF_N"/>
    <property type="match status" value="1"/>
</dbReference>
<dbReference type="PROSITE" id="PS50152">
    <property type="entry name" value="25A_SYNTH_3"/>
    <property type="match status" value="1"/>
</dbReference>
<dbReference type="PANTHER" id="PTHR46447">
    <property type="entry name" value="INTERLEUKIN ENHANCER-BINDING FACTOR"/>
    <property type="match status" value="1"/>
</dbReference>
<reference evidence="9" key="1">
    <citation type="submission" date="2023-06" db="EMBL/GenBank/DDBJ databases">
        <authorList>
            <person name="Delattre M."/>
        </authorList>
    </citation>
    <scope>NUCLEOTIDE SEQUENCE</scope>
    <source>
        <strain evidence="9">AF72</strain>
    </source>
</reference>
<feature type="compositionally biased region" description="Pro residues" evidence="7">
    <location>
        <begin position="61"/>
        <end position="94"/>
    </location>
</feature>
<evidence type="ECO:0000313" key="10">
    <source>
        <dbReference type="Proteomes" id="UP001177023"/>
    </source>
</evidence>
<dbReference type="SMART" id="SM00572">
    <property type="entry name" value="DZF"/>
    <property type="match status" value="1"/>
</dbReference>
<name>A0AA36G5H9_9BILA</name>
<dbReference type="PROSITE" id="PS51703">
    <property type="entry name" value="DZF"/>
    <property type="match status" value="1"/>
</dbReference>
<evidence type="ECO:0000256" key="5">
    <source>
        <dbReference type="ARBA" id="ARBA00023163"/>
    </source>
</evidence>
<feature type="non-terminal residue" evidence="9">
    <location>
        <position position="1"/>
    </location>
</feature>
<keyword evidence="2" id="KW-0805">Transcription regulation</keyword>
<feature type="region of interest" description="Disordered" evidence="7">
    <location>
        <begin position="56"/>
        <end position="94"/>
    </location>
</feature>
<evidence type="ECO:0000256" key="1">
    <source>
        <dbReference type="ARBA" id="ARBA00004123"/>
    </source>
</evidence>
<keyword evidence="6" id="KW-0539">Nucleus</keyword>
<dbReference type="Proteomes" id="UP001177023">
    <property type="component" value="Unassembled WGS sequence"/>
</dbReference>
<dbReference type="AlphaFoldDB" id="A0AA36G5H9"/>
<evidence type="ECO:0000256" key="7">
    <source>
        <dbReference type="SAM" id="MobiDB-lite"/>
    </source>
</evidence>
<dbReference type="SUPFAM" id="SSF81301">
    <property type="entry name" value="Nucleotidyltransferase"/>
    <property type="match status" value="1"/>
</dbReference>
<dbReference type="GO" id="GO:0003677">
    <property type="term" value="F:DNA binding"/>
    <property type="evidence" value="ECO:0007669"/>
    <property type="project" value="UniProtKB-KW"/>
</dbReference>
<evidence type="ECO:0000256" key="4">
    <source>
        <dbReference type="ARBA" id="ARBA00023159"/>
    </source>
</evidence>
<dbReference type="GO" id="GO:0003725">
    <property type="term" value="F:double-stranded RNA binding"/>
    <property type="evidence" value="ECO:0007669"/>
    <property type="project" value="TreeGrafter"/>
</dbReference>
<sequence>MAISKRLTGARDPRGRLPDDGVFIRLDPVAPRQAPFTLLRREGRLFEVMRGGYRGGFRGGPPGPGPVGPMGPMGPPGPHMAGPPGPPGPGAPPAFMPPQPPFDLVSASDYFHKNNDNHEVELTAEIVNRASKLTPNEVERGHLQNCLTRTMAALQKFRNDNLVPDVLIEEYMEVGSHKKDTILAGHKSLDIVVVMKSMPKIESVHLLGQKVGELLRAEKEIISVQSRDFGCLISFTSIGVRVNLLIATIAANAPKLEEGLHIPEPLMLKHLAAIRHIRWWEDAAAGSPVKDLVRIFKDMRVRFQGLKPLSVWAIEFLCHFCMVHTANRQTLPMGPTFLRVLQLLAAGVFLPGSIGLADPCDIPSNFLSNITFEEMDSLCSTAQTLVRVISHGGHARVMGTSPENIDVTVTPTYYMVDGERVVVTPLDKAYDPTLMTTQKPAGQEAKAAAH</sequence>
<keyword evidence="5" id="KW-0804">Transcription</keyword>